<organism evidence="3 4">
    <name type="scientific">Vitis vinifera</name>
    <name type="common">Grape</name>
    <dbReference type="NCBI Taxonomy" id="29760"/>
    <lineage>
        <taxon>Eukaryota</taxon>
        <taxon>Viridiplantae</taxon>
        <taxon>Streptophyta</taxon>
        <taxon>Embryophyta</taxon>
        <taxon>Tracheophyta</taxon>
        <taxon>Spermatophyta</taxon>
        <taxon>Magnoliopsida</taxon>
        <taxon>eudicotyledons</taxon>
        <taxon>Gunneridae</taxon>
        <taxon>Pentapetalae</taxon>
        <taxon>rosids</taxon>
        <taxon>Vitales</taxon>
        <taxon>Vitaceae</taxon>
        <taxon>Viteae</taxon>
        <taxon>Vitis</taxon>
    </lineage>
</organism>
<proteinExistence type="predicted"/>
<dbReference type="Proteomes" id="UP000288805">
    <property type="component" value="Unassembled WGS sequence"/>
</dbReference>
<keyword evidence="2" id="KW-1133">Transmembrane helix</keyword>
<gene>
    <name evidence="3" type="ORF">CK203_063808</name>
</gene>
<feature type="region of interest" description="Disordered" evidence="1">
    <location>
        <begin position="189"/>
        <end position="209"/>
    </location>
</feature>
<evidence type="ECO:0000256" key="1">
    <source>
        <dbReference type="SAM" id="MobiDB-lite"/>
    </source>
</evidence>
<comment type="caution">
    <text evidence="3">The sequence shown here is derived from an EMBL/GenBank/DDBJ whole genome shotgun (WGS) entry which is preliminary data.</text>
</comment>
<keyword evidence="2" id="KW-0472">Membrane</keyword>
<evidence type="ECO:0000313" key="4">
    <source>
        <dbReference type="Proteomes" id="UP000288805"/>
    </source>
</evidence>
<accession>A0A438G879</accession>
<feature type="compositionally biased region" description="Polar residues" evidence="1">
    <location>
        <begin position="189"/>
        <end position="207"/>
    </location>
</feature>
<evidence type="ECO:0000256" key="2">
    <source>
        <dbReference type="SAM" id="Phobius"/>
    </source>
</evidence>
<feature type="transmembrane region" description="Helical" evidence="2">
    <location>
        <begin position="126"/>
        <end position="146"/>
    </location>
</feature>
<sequence>MMAYVSRPRILVKTLALGPENTFGQESGVVRMTNLRMSYAPLRESGQRVDVPRVPWRNALRGATSPSFLFGVYVTRGAEGGEVFMASHRPWDDFPATCRFDSRAVGHLIVWSTEESHPINRESSPYSCIFLLLLCDCISTFVPVASLCQVCFLFLSFHLQLLVSSIFLGLLGFVSAPRSTMPAKKNVTLSSAVGPSGKSASGQSYSGKPTDKLNERKFHERFCFPNSISVQLVDGDAMITEKATNHTIYFSKEQFNAGLPFPLPSLFKEFLHYTQIPPAYVHPNIVGC</sequence>
<dbReference type="EMBL" id="QGNW01000537">
    <property type="protein sequence ID" value="RVW68361.1"/>
    <property type="molecule type" value="Genomic_DNA"/>
</dbReference>
<evidence type="ECO:0000313" key="3">
    <source>
        <dbReference type="EMBL" id="RVW68361.1"/>
    </source>
</evidence>
<reference evidence="3 4" key="1">
    <citation type="journal article" date="2018" name="PLoS Genet.">
        <title>Population sequencing reveals clonal diversity and ancestral inbreeding in the grapevine cultivar Chardonnay.</title>
        <authorList>
            <person name="Roach M.J."/>
            <person name="Johnson D.L."/>
            <person name="Bohlmann J."/>
            <person name="van Vuuren H.J."/>
            <person name="Jones S.J."/>
            <person name="Pretorius I.S."/>
            <person name="Schmidt S.A."/>
            <person name="Borneman A.R."/>
        </authorList>
    </citation>
    <scope>NUCLEOTIDE SEQUENCE [LARGE SCALE GENOMIC DNA]</scope>
    <source>
        <strain evidence="4">cv. Chardonnay</strain>
        <tissue evidence="3">Leaf</tissue>
    </source>
</reference>
<keyword evidence="2" id="KW-0812">Transmembrane</keyword>
<protein>
    <submittedName>
        <fullName evidence="3">Uncharacterized protein</fullName>
    </submittedName>
</protein>
<name>A0A438G879_VITVI</name>
<dbReference type="AlphaFoldDB" id="A0A438G879"/>
<feature type="transmembrane region" description="Helical" evidence="2">
    <location>
        <begin position="152"/>
        <end position="176"/>
    </location>
</feature>